<evidence type="ECO:0000313" key="14">
    <source>
        <dbReference type="Proteomes" id="UP000064967"/>
    </source>
</evidence>
<dbReference type="Proteomes" id="UP000064967">
    <property type="component" value="Chromosome"/>
</dbReference>
<feature type="region of interest" description="Disordered" evidence="12">
    <location>
        <begin position="380"/>
        <end position="402"/>
    </location>
</feature>
<evidence type="ECO:0000256" key="12">
    <source>
        <dbReference type="SAM" id="MobiDB-lite"/>
    </source>
</evidence>
<evidence type="ECO:0000256" key="11">
    <source>
        <dbReference type="RuleBase" id="RU371113"/>
    </source>
</evidence>
<feature type="binding site" evidence="9">
    <location>
        <position position="467"/>
    </location>
    <ligand>
        <name>GMP</name>
        <dbReference type="ChEBI" id="CHEBI:58115"/>
    </ligand>
</feature>
<feature type="binding site" evidence="10">
    <location>
        <position position="216"/>
    </location>
    <ligand>
        <name>Mn(2+)</name>
        <dbReference type="ChEBI" id="CHEBI:29035"/>
        <label>1</label>
    </ligand>
</feature>
<dbReference type="Gene3D" id="3.90.1860.10">
    <property type="entry name" value="tRNA-splicing ligase RtcB"/>
    <property type="match status" value="1"/>
</dbReference>
<dbReference type="RefSeq" id="WP_146645499.1">
    <property type="nucleotide sequence ID" value="NZ_CP012333.1"/>
</dbReference>
<feature type="binding site" evidence="9">
    <location>
        <position position="374"/>
    </location>
    <ligand>
        <name>GMP</name>
        <dbReference type="ChEBI" id="CHEBI:58115"/>
    </ligand>
</feature>
<keyword evidence="14" id="KW-1185">Reference proteome</keyword>
<keyword evidence="6 10" id="KW-0464">Manganese</keyword>
<proteinExistence type="inferred from homology"/>
<keyword evidence="5 9" id="KW-0342">GTP-binding</keyword>
<dbReference type="GO" id="GO:0003972">
    <property type="term" value="F:RNA ligase (ATP) activity"/>
    <property type="evidence" value="ECO:0007669"/>
    <property type="project" value="TreeGrafter"/>
</dbReference>
<dbReference type="InterPro" id="IPR036025">
    <property type="entry name" value="RtcB-like_sf"/>
</dbReference>
<comment type="catalytic activity">
    <reaction evidence="7">
        <text>a 3'-end 3'-phospho-ribonucleotide-RNA + a 5'-end dephospho-ribonucleoside-RNA + GTP = a ribonucleotidyl-ribonucleotide-RNA + GMP + diphosphate</text>
        <dbReference type="Rhea" id="RHEA:68076"/>
        <dbReference type="Rhea" id="RHEA-COMP:10463"/>
        <dbReference type="Rhea" id="RHEA-COMP:13936"/>
        <dbReference type="Rhea" id="RHEA-COMP:17355"/>
        <dbReference type="ChEBI" id="CHEBI:33019"/>
        <dbReference type="ChEBI" id="CHEBI:37565"/>
        <dbReference type="ChEBI" id="CHEBI:58115"/>
        <dbReference type="ChEBI" id="CHEBI:83062"/>
        <dbReference type="ChEBI" id="CHEBI:138284"/>
        <dbReference type="ChEBI" id="CHEBI:173118"/>
        <dbReference type="EC" id="6.5.1.8"/>
    </reaction>
</comment>
<feature type="binding site" evidence="9">
    <location>
        <begin position="320"/>
        <end position="321"/>
    </location>
    <ligand>
        <name>GMP</name>
        <dbReference type="ChEBI" id="CHEBI:58115"/>
    </ligand>
</feature>
<keyword evidence="1 11" id="KW-0436">Ligase</keyword>
<protein>
    <recommendedName>
        <fullName evidence="11">tRNA-splicing ligase RtcB</fullName>
        <ecNumber evidence="11">6.5.1.-</ecNumber>
    </recommendedName>
</protein>
<dbReference type="GO" id="GO:0170057">
    <property type="term" value="F:RNA ligase (GTP) activity"/>
    <property type="evidence" value="ECO:0007669"/>
    <property type="project" value="UniProtKB-EC"/>
</dbReference>
<keyword evidence="2 10" id="KW-0479">Metal-binding</keyword>
<evidence type="ECO:0000256" key="6">
    <source>
        <dbReference type="ARBA" id="ARBA00023211"/>
    </source>
</evidence>
<feature type="compositionally biased region" description="Basic and acidic residues" evidence="12">
    <location>
        <begin position="486"/>
        <end position="501"/>
    </location>
</feature>
<evidence type="ECO:0000256" key="7">
    <source>
        <dbReference type="ARBA" id="ARBA00047746"/>
    </source>
</evidence>
<comment type="similarity">
    <text evidence="11">Belongs to the RtcB family.</text>
</comment>
<dbReference type="PATRIC" id="fig|1391654.3.peg.479"/>
<evidence type="ECO:0000313" key="13">
    <source>
        <dbReference type="EMBL" id="AKU93803.1"/>
    </source>
</evidence>
<feature type="binding site" evidence="10">
    <location>
        <position position="320"/>
    </location>
    <ligand>
        <name>Mn(2+)</name>
        <dbReference type="ChEBI" id="CHEBI:29035"/>
        <label>2</label>
    </ligand>
</feature>
<dbReference type="InterPro" id="IPR001233">
    <property type="entry name" value="RtcB"/>
</dbReference>
<dbReference type="GO" id="GO:0046872">
    <property type="term" value="F:metal ion binding"/>
    <property type="evidence" value="ECO:0007669"/>
    <property type="project" value="UniProtKB-UniRule"/>
</dbReference>
<dbReference type="SUPFAM" id="SSF103365">
    <property type="entry name" value="Hypothetical protein PH1602"/>
    <property type="match status" value="1"/>
</dbReference>
<feature type="binding site" evidence="10">
    <location>
        <position position="104"/>
    </location>
    <ligand>
        <name>Mn(2+)</name>
        <dbReference type="ChEBI" id="CHEBI:29035"/>
        <label>1</label>
    </ligand>
</feature>
<comment type="cofactor">
    <cofactor evidence="10 11">
        <name>Mn(2+)</name>
        <dbReference type="ChEBI" id="CHEBI:29035"/>
    </cofactor>
    <text evidence="10 11">Binds 2 manganese ions per subunit.</text>
</comment>
<dbReference type="GO" id="GO:0005525">
    <property type="term" value="F:GTP binding"/>
    <property type="evidence" value="ECO:0007669"/>
    <property type="project" value="UniProtKB-KW"/>
</dbReference>
<sequence>MSKSKPLLAEATWKQNATLRDDGYFELRTADTGDVPVRLFVTPKLLAEAEPTLYRQIVNATRFPGTKLVAITPDVHYGYGVPVGCVILTDRNHGSVAMGPVGFDIGCGMMSARSKVPAELATPDRKLEFNREVTKRVSLGAGGTSIKLGRLSEKDFQDLVRGGAEHYVEAYGASFDRSRAERHRIPVDDGWDIPWGGKGSPERGLDQLGSLGGGNHFIELQSCEETGTLFVQVHTGSRGFGHGLATNYFQMAKEERPEEISDLDLGFFTPESKHFREYLNAVAAGGNYAILNRLVIYEQIAEAFRKVFREELELIYEISHNLVQAEDHPEFGKVWVHRKGATRAFPAGHPALVGTMWEASGHPVLIPGSNHDHSYILRPEPGAEKSGYSVNHGAGRRMSRGEAMRQLDQRKVDDQYRRDGILVNLDGRVPLDESGQCYKSAEEVVSAVVSAGLARIEYTLSPVASIKGNEEGARRISHRGHRQRSRERDRERDAARRAKDR</sequence>
<evidence type="ECO:0000256" key="8">
    <source>
        <dbReference type="PIRSR" id="PIRSR601233-1"/>
    </source>
</evidence>
<evidence type="ECO:0000256" key="9">
    <source>
        <dbReference type="PIRSR" id="PIRSR601233-2"/>
    </source>
</evidence>
<dbReference type="AlphaFoldDB" id="A0A0K1PJT7"/>
<evidence type="ECO:0000256" key="2">
    <source>
        <dbReference type="ARBA" id="ARBA00022723"/>
    </source>
</evidence>
<dbReference type="PANTHER" id="PTHR11118:SF1">
    <property type="entry name" value="RNA-SPLICING LIGASE RTCB HOMOLOG"/>
    <property type="match status" value="1"/>
</dbReference>
<feature type="active site" description="GMP-histidine intermediate" evidence="8">
    <location>
        <position position="392"/>
    </location>
</feature>
<dbReference type="GO" id="GO:0042245">
    <property type="term" value="P:RNA repair"/>
    <property type="evidence" value="ECO:0007669"/>
    <property type="project" value="UniProtKB-KW"/>
</dbReference>
<feature type="compositionally biased region" description="Basic residues" evidence="12">
    <location>
        <begin position="475"/>
        <end position="485"/>
    </location>
</feature>
<evidence type="ECO:0000256" key="3">
    <source>
        <dbReference type="ARBA" id="ARBA00022741"/>
    </source>
</evidence>
<dbReference type="Pfam" id="PF01139">
    <property type="entry name" value="RtcB"/>
    <property type="match status" value="1"/>
</dbReference>
<dbReference type="EC" id="6.5.1.-" evidence="11"/>
<keyword evidence="4" id="KW-0692">RNA repair</keyword>
<evidence type="ECO:0000256" key="4">
    <source>
        <dbReference type="ARBA" id="ARBA00022800"/>
    </source>
</evidence>
<dbReference type="STRING" id="1391654.AKJ09_00467"/>
<evidence type="ECO:0000256" key="5">
    <source>
        <dbReference type="ARBA" id="ARBA00023134"/>
    </source>
</evidence>
<feature type="binding site" evidence="9">
    <location>
        <begin position="392"/>
        <end position="395"/>
    </location>
    <ligand>
        <name>GMP</name>
        <dbReference type="ChEBI" id="CHEBI:58115"/>
    </ligand>
</feature>
<accession>A0A0K1PJT7</accession>
<comment type="subunit">
    <text evidence="11">Monomer.</text>
</comment>
<feature type="region of interest" description="Disordered" evidence="12">
    <location>
        <begin position="471"/>
        <end position="501"/>
    </location>
</feature>
<gene>
    <name evidence="11" type="primary">rtcB</name>
    <name evidence="13" type="ORF">AKJ09_00467</name>
</gene>
<reference evidence="13 14" key="1">
    <citation type="submission" date="2015-08" db="EMBL/GenBank/DDBJ databases">
        <authorList>
            <person name="Babu N.S."/>
            <person name="Beckwith C.J."/>
            <person name="Beseler K.G."/>
            <person name="Brison A."/>
            <person name="Carone J.V."/>
            <person name="Caskin T.P."/>
            <person name="Diamond M."/>
            <person name="Durham M.E."/>
            <person name="Foxe J.M."/>
            <person name="Go M."/>
            <person name="Henderson B.A."/>
            <person name="Jones I.B."/>
            <person name="McGettigan J.A."/>
            <person name="Micheletti S.J."/>
            <person name="Nasrallah M.E."/>
            <person name="Ortiz D."/>
            <person name="Piller C.R."/>
            <person name="Privatt S.R."/>
            <person name="Schneider S.L."/>
            <person name="Sharp S."/>
            <person name="Smith T.C."/>
            <person name="Stanton J.D."/>
            <person name="Ullery H.E."/>
            <person name="Wilson R.J."/>
            <person name="Serrano M.G."/>
            <person name="Buck G."/>
            <person name="Lee V."/>
            <person name="Wang Y."/>
            <person name="Carvalho R."/>
            <person name="Voegtly L."/>
            <person name="Shi R."/>
            <person name="Duckworth R."/>
            <person name="Johnson A."/>
            <person name="Loviza R."/>
            <person name="Walstead R."/>
            <person name="Shah Z."/>
            <person name="Kiflezghi M."/>
            <person name="Wade K."/>
            <person name="Ball S.L."/>
            <person name="Bradley K.W."/>
            <person name="Asai D.J."/>
            <person name="Bowman C.A."/>
            <person name="Russell D.A."/>
            <person name="Pope W.H."/>
            <person name="Jacobs-Sera D."/>
            <person name="Hendrix R.W."/>
            <person name="Hatfull G.F."/>
        </authorList>
    </citation>
    <scope>NUCLEOTIDE SEQUENCE [LARGE SCALE GENOMIC DNA]</scope>
    <source>
        <strain evidence="13 14">DSM 27648</strain>
    </source>
</reference>
<dbReference type="KEGG" id="llu:AKJ09_00467"/>
<dbReference type="GO" id="GO:0006396">
    <property type="term" value="P:RNA processing"/>
    <property type="evidence" value="ECO:0007669"/>
    <property type="project" value="InterPro"/>
</dbReference>
<evidence type="ECO:0000256" key="1">
    <source>
        <dbReference type="ARBA" id="ARBA00022598"/>
    </source>
</evidence>
<dbReference type="EMBL" id="CP012333">
    <property type="protein sequence ID" value="AKU93803.1"/>
    <property type="molecule type" value="Genomic_DNA"/>
</dbReference>
<dbReference type="PANTHER" id="PTHR11118">
    <property type="entry name" value="RNA-SPLICING LIGASE RTCB HOMOLOG"/>
    <property type="match status" value="1"/>
</dbReference>
<feature type="binding site" evidence="9">
    <location>
        <begin position="215"/>
        <end position="219"/>
    </location>
    <ligand>
        <name>GMP</name>
        <dbReference type="ChEBI" id="CHEBI:58115"/>
    </ligand>
</feature>
<evidence type="ECO:0000256" key="10">
    <source>
        <dbReference type="PIRSR" id="PIRSR601233-3"/>
    </source>
</evidence>
<dbReference type="OrthoDB" id="9802323at2"/>
<organism evidence="13 14">
    <name type="scientific">Labilithrix luteola</name>
    <dbReference type="NCBI Taxonomy" id="1391654"/>
    <lineage>
        <taxon>Bacteria</taxon>
        <taxon>Pseudomonadati</taxon>
        <taxon>Myxococcota</taxon>
        <taxon>Polyangia</taxon>
        <taxon>Polyangiales</taxon>
        <taxon>Labilitrichaceae</taxon>
        <taxon>Labilithrix</taxon>
    </lineage>
</organism>
<feature type="binding site" evidence="10">
    <location>
        <position position="234"/>
    </location>
    <ligand>
        <name>Mn(2+)</name>
        <dbReference type="ChEBI" id="CHEBI:29035"/>
        <label>2</label>
    </ligand>
</feature>
<keyword evidence="3 9" id="KW-0547">Nucleotide-binding</keyword>
<name>A0A0K1PJT7_9BACT</name>